<feature type="domain" description="WYL" evidence="1">
    <location>
        <begin position="475"/>
        <end position="542"/>
    </location>
</feature>
<protein>
    <submittedName>
        <fullName evidence="3">WYL domain-containing protein</fullName>
    </submittedName>
</protein>
<dbReference type="InterPro" id="IPR057727">
    <property type="entry name" value="WCX_dom"/>
</dbReference>
<dbReference type="PROSITE" id="PS52050">
    <property type="entry name" value="WYL"/>
    <property type="match status" value="1"/>
</dbReference>
<dbReference type="InterPro" id="IPR051534">
    <property type="entry name" value="CBASS_pafABC_assoc_protein"/>
</dbReference>
<evidence type="ECO:0000313" key="4">
    <source>
        <dbReference type="Proteomes" id="UP000460157"/>
    </source>
</evidence>
<keyword evidence="4" id="KW-1185">Reference proteome</keyword>
<proteinExistence type="predicted"/>
<name>A0A7K1UM71_9MICC</name>
<feature type="domain" description="WYL" evidence="1">
    <location>
        <begin position="186"/>
        <end position="237"/>
    </location>
</feature>
<dbReference type="AlphaFoldDB" id="A0A7K1UM71"/>
<comment type="caution">
    <text evidence="3">The sequence shown here is derived from an EMBL/GenBank/DDBJ whole genome shotgun (WGS) entry which is preliminary data.</text>
</comment>
<evidence type="ECO:0000259" key="1">
    <source>
        <dbReference type="Pfam" id="PF13280"/>
    </source>
</evidence>
<dbReference type="PANTHER" id="PTHR34580">
    <property type="match status" value="1"/>
</dbReference>
<accession>A0A7K1UM71</accession>
<feature type="domain" description="WCX" evidence="2">
    <location>
        <begin position="573"/>
        <end position="645"/>
    </location>
</feature>
<dbReference type="OrthoDB" id="3268930at2"/>
<organism evidence="3 4">
    <name type="scientific">Nesterenkonia alkaliphila</name>
    <dbReference type="NCBI Taxonomy" id="1463631"/>
    <lineage>
        <taxon>Bacteria</taxon>
        <taxon>Bacillati</taxon>
        <taxon>Actinomycetota</taxon>
        <taxon>Actinomycetes</taxon>
        <taxon>Micrococcales</taxon>
        <taxon>Micrococcaceae</taxon>
        <taxon>Nesterenkonia</taxon>
    </lineage>
</organism>
<dbReference type="EMBL" id="WRPM01000101">
    <property type="protein sequence ID" value="MVT27578.1"/>
    <property type="molecule type" value="Genomic_DNA"/>
</dbReference>
<dbReference type="InterPro" id="IPR026881">
    <property type="entry name" value="WYL_dom"/>
</dbReference>
<sequence length="651" mass="71680">MHHQGDSSVLQEPEQTAFAEDGVVRALSLASTLLNHPGGLTRDEIFEKVELYRGRYRAIDRLRGAEQQRARDALEKLFGHDKEHLRSCGIHLSEPTADEDYRYRVSRSQYGLPDLSLTPDEQMALYRAQLLFANNNIAGLQHALWAINPNHDGPSAPEAPQALQASIGSEAEISTLIDLARAGTGTPVTFSYTGYGRQSAEVRRVVPLGTGARAHWYLVGHDLDRGEQRLYRLDRVHGSVKQLPASRLSPDEREQLRQISEASSYRDLDISAVLDRTGRRPDARAVLEGALRAHQPPAPQNLPKLTTPPANLRKDDAATKTERVINMVALLLSRPEGVRPSQLLVKYSITPPQLLRDLLSIAQVNTDGFPETLEVQPYPEPNDEVFVSEYLAADEPIVLSTGAGSLHRPVSLTKPGALSLMIALKALIDVCPPGEEHIAAAAEQLQQKVIAIVPESIAQAAASMSLARTPADGRLLRTAQLAISAKHPVSLDYEDLSGRVSSDRIIDPVQILYDGPHTYLRAWCRQEAGERTFRLDRISELRPLPDHQQDPRAAQIELSEAARPQVPVTEDSVPVVLRFAPFAAGAAAMYQPVKQHTDGKTGARTISTRFITREAAVRTCLEAGGDIELIRPVELREQIVQRAEQQLASHC</sequence>
<evidence type="ECO:0000313" key="3">
    <source>
        <dbReference type="EMBL" id="MVT27578.1"/>
    </source>
</evidence>
<dbReference type="RefSeq" id="WP_157325639.1">
    <property type="nucleotide sequence ID" value="NZ_BMFX01000003.1"/>
</dbReference>
<dbReference type="Pfam" id="PF13280">
    <property type="entry name" value="WYL"/>
    <property type="match status" value="2"/>
</dbReference>
<gene>
    <name evidence="3" type="ORF">GNZ21_14665</name>
</gene>
<dbReference type="PANTHER" id="PTHR34580:SF1">
    <property type="entry name" value="PROTEIN PAFC"/>
    <property type="match status" value="1"/>
</dbReference>
<dbReference type="Proteomes" id="UP000460157">
    <property type="component" value="Unassembled WGS sequence"/>
</dbReference>
<evidence type="ECO:0000259" key="2">
    <source>
        <dbReference type="Pfam" id="PF25583"/>
    </source>
</evidence>
<reference evidence="3 4" key="1">
    <citation type="submission" date="2019-12" db="EMBL/GenBank/DDBJ databases">
        <title>Nesterenkonia muleiensis sp. nov., a novel actinobacterium isolated from sap of Populus euphratica.</title>
        <authorList>
            <person name="Wang R."/>
        </authorList>
    </citation>
    <scope>NUCLEOTIDE SEQUENCE [LARGE SCALE GENOMIC DNA]</scope>
    <source>
        <strain evidence="3 4">F10</strain>
    </source>
</reference>
<dbReference type="Pfam" id="PF25583">
    <property type="entry name" value="WCX"/>
    <property type="match status" value="1"/>
</dbReference>